<evidence type="ECO:0000256" key="4">
    <source>
        <dbReference type="ARBA" id="ARBA00022737"/>
    </source>
</evidence>
<dbReference type="GO" id="GO:0006397">
    <property type="term" value="P:mRNA processing"/>
    <property type="evidence" value="ECO:0007669"/>
    <property type="project" value="UniProtKB-KW"/>
</dbReference>
<comment type="subcellular location">
    <subcellularLocation>
        <location evidence="1">Nucleus</location>
    </subcellularLocation>
</comment>
<keyword evidence="13" id="KW-1185">Reference proteome</keyword>
<dbReference type="PROSITE" id="PS50294">
    <property type="entry name" value="WD_REPEATS_REGION"/>
    <property type="match status" value="6"/>
</dbReference>
<dbReference type="SMART" id="SM00320">
    <property type="entry name" value="WD40"/>
    <property type="match status" value="7"/>
</dbReference>
<dbReference type="GO" id="GO:0000375">
    <property type="term" value="P:RNA splicing, via transesterification reactions"/>
    <property type="evidence" value="ECO:0007669"/>
    <property type="project" value="UniProtKB-ARBA"/>
</dbReference>
<gene>
    <name evidence="12" type="ORF">DIATSA_LOCUS6278</name>
</gene>
<dbReference type="Pfam" id="PF00400">
    <property type="entry name" value="WD40"/>
    <property type="match status" value="7"/>
</dbReference>
<evidence type="ECO:0000313" key="12">
    <source>
        <dbReference type="EMBL" id="CAG9788479.1"/>
    </source>
</evidence>
<keyword evidence="4" id="KW-0677">Repeat</keyword>
<dbReference type="InterPro" id="IPR020472">
    <property type="entry name" value="WD40_PAC1"/>
</dbReference>
<dbReference type="GO" id="GO:0071013">
    <property type="term" value="C:catalytic step 2 spliceosome"/>
    <property type="evidence" value="ECO:0007669"/>
    <property type="project" value="TreeGrafter"/>
</dbReference>
<reference evidence="12" key="1">
    <citation type="submission" date="2021-12" db="EMBL/GenBank/DDBJ databases">
        <authorList>
            <person name="King R."/>
        </authorList>
    </citation>
    <scope>NUCLEOTIDE SEQUENCE</scope>
</reference>
<name>A0A9N9R345_9NEOP</name>
<accession>A0A9N9R345</accession>
<keyword evidence="6" id="KW-0539">Nucleus</keyword>
<feature type="repeat" description="WD" evidence="11">
    <location>
        <begin position="277"/>
        <end position="318"/>
    </location>
</feature>
<dbReference type="PROSITE" id="PS50082">
    <property type="entry name" value="WD_REPEATS_2"/>
    <property type="match status" value="7"/>
</dbReference>
<sequence length="354" mass="38979">MAMEIEMKRKADEYSVVPAKKTRHEISVVGSREKAVVTSSVPRTSNLYAPIMLLEGHQGEIFTAKFHPEGKHLASAGFDRQIFIWNVYGQCENVMVMSGHTGAIMELCFSPDGSHLYTCATDNTVAVWDVPTGIRIKKLKGHANFVNSVSGARRGPELLVSASDDNTIKLWDARKRNPIASFDSSYPVTSVLFNDTAEKIISGGIDNVIKVWDIRNKQISYKIKGHTDTVTGMALSHDGWYLVSNGAEGAARVWDVRPLPAAAAAADRCVKLLAGHAHNYERNLLRCAWARDGSKVAAGSADRFVYVWDTTTRRVLYKLPGHNGSVNAVDFHPHEPILLSASSDKQIYLGEIDQ</sequence>
<dbReference type="Proteomes" id="UP001153714">
    <property type="component" value="Chromosome 2"/>
</dbReference>
<proteinExistence type="predicted"/>
<keyword evidence="5" id="KW-0508">mRNA splicing</keyword>
<dbReference type="CDD" id="cd00200">
    <property type="entry name" value="WD40"/>
    <property type="match status" value="1"/>
</dbReference>
<dbReference type="GO" id="GO:0003723">
    <property type="term" value="F:RNA binding"/>
    <property type="evidence" value="ECO:0007669"/>
    <property type="project" value="TreeGrafter"/>
</dbReference>
<dbReference type="FunFam" id="2.130.10.10:FF:000229">
    <property type="entry name" value="Small nuclear ribonucleoprotein U5 subunit 40"/>
    <property type="match status" value="1"/>
</dbReference>
<feature type="repeat" description="WD" evidence="11">
    <location>
        <begin position="223"/>
        <end position="257"/>
    </location>
</feature>
<dbReference type="PANTHER" id="PTHR44006">
    <property type="entry name" value="U5 SMALL NUCLEAR RIBONUCLEOPROTEIN 40 KDA PROTEIN"/>
    <property type="match status" value="1"/>
</dbReference>
<comment type="function">
    <text evidence="7">Required for pre-mRNA splicing as component of the activated spliceosome. Component of the U5 small nuclear ribonucleoprotein (snRNP) complex and the U4/U6-U5 tri-snRNP complex, building blocks of the spliceosome. As a component of the minor spliceosome, involved in the splicing of U12-type introns in pre-mRNAs.</text>
</comment>
<feature type="repeat" description="WD" evidence="11">
    <location>
        <begin position="188"/>
        <end position="222"/>
    </location>
</feature>
<dbReference type="InterPro" id="IPR036322">
    <property type="entry name" value="WD40_repeat_dom_sf"/>
</dbReference>
<feature type="repeat" description="WD" evidence="11">
    <location>
        <begin position="97"/>
        <end position="138"/>
    </location>
</feature>
<dbReference type="OrthoDB" id="1068471at2759"/>
<protein>
    <recommendedName>
        <fullName evidence="9">U5 small nuclear ribonucleoprotein 40 kDa protein</fullName>
    </recommendedName>
    <alternativeName>
        <fullName evidence="10">WD repeat-containing protein 57</fullName>
    </alternativeName>
</protein>
<dbReference type="SUPFAM" id="SSF50978">
    <property type="entry name" value="WD40 repeat-like"/>
    <property type="match status" value="1"/>
</dbReference>
<feature type="repeat" description="WD" evidence="11">
    <location>
        <begin position="319"/>
        <end position="354"/>
    </location>
</feature>
<feature type="repeat" description="WD" evidence="11">
    <location>
        <begin position="54"/>
        <end position="87"/>
    </location>
</feature>
<dbReference type="InterPro" id="IPR015943">
    <property type="entry name" value="WD40/YVTN_repeat-like_dom_sf"/>
</dbReference>
<evidence type="ECO:0000256" key="2">
    <source>
        <dbReference type="ARBA" id="ARBA00022574"/>
    </source>
</evidence>
<dbReference type="InterPro" id="IPR001680">
    <property type="entry name" value="WD40_rpt"/>
</dbReference>
<comment type="subunit">
    <text evidence="8">Component of the pre-catalytic and catalytic spliceosome complexes. Component of the postcatalytic spliceosome P complex. Part of the U5 snRNP complex. Interacts with PRPF8. Component of the U4/U6-U5 tri-snRNP complex composed of the U4, U6 and U5 snRNAs and at least PRPF3, PRPF4, PRPF6, PRPF8, PRPF31, SNRNP200, TXNL4A, WDR57, SNRNP40, DDX23, CD2BP2, PPIH, SNU13, EFTUD2, SART1 and USP39. Component of the minor spliceosome, which splices U12-type introns.</text>
</comment>
<evidence type="ECO:0000256" key="11">
    <source>
        <dbReference type="PROSITE-ProRule" id="PRU00221"/>
    </source>
</evidence>
<keyword evidence="2 11" id="KW-0853">WD repeat</keyword>
<evidence type="ECO:0000313" key="13">
    <source>
        <dbReference type="Proteomes" id="UP001153714"/>
    </source>
</evidence>
<dbReference type="PROSITE" id="PS00678">
    <property type="entry name" value="WD_REPEATS_1"/>
    <property type="match status" value="4"/>
</dbReference>
<dbReference type="PRINTS" id="PR00320">
    <property type="entry name" value="GPROTEINBRPT"/>
</dbReference>
<reference evidence="12" key="2">
    <citation type="submission" date="2022-10" db="EMBL/GenBank/DDBJ databases">
        <authorList>
            <consortium name="ENA_rothamsted_submissions"/>
            <consortium name="culmorum"/>
            <person name="King R."/>
        </authorList>
    </citation>
    <scope>NUCLEOTIDE SEQUENCE</scope>
</reference>
<dbReference type="InterPro" id="IPR052234">
    <property type="entry name" value="U5_snRNP_Component"/>
</dbReference>
<evidence type="ECO:0000256" key="1">
    <source>
        <dbReference type="ARBA" id="ARBA00004123"/>
    </source>
</evidence>
<evidence type="ECO:0000256" key="8">
    <source>
        <dbReference type="ARBA" id="ARBA00064268"/>
    </source>
</evidence>
<evidence type="ECO:0000256" key="6">
    <source>
        <dbReference type="ARBA" id="ARBA00023242"/>
    </source>
</evidence>
<evidence type="ECO:0000256" key="5">
    <source>
        <dbReference type="ARBA" id="ARBA00023187"/>
    </source>
</evidence>
<keyword evidence="3" id="KW-0507">mRNA processing</keyword>
<dbReference type="InterPro" id="IPR019775">
    <property type="entry name" value="WD40_repeat_CS"/>
</dbReference>
<dbReference type="AlphaFoldDB" id="A0A9N9R345"/>
<evidence type="ECO:0000256" key="10">
    <source>
        <dbReference type="ARBA" id="ARBA00075772"/>
    </source>
</evidence>
<dbReference type="EMBL" id="OU893333">
    <property type="protein sequence ID" value="CAG9788479.1"/>
    <property type="molecule type" value="Genomic_DNA"/>
</dbReference>
<evidence type="ECO:0000256" key="7">
    <source>
        <dbReference type="ARBA" id="ARBA00057342"/>
    </source>
</evidence>
<evidence type="ECO:0000256" key="3">
    <source>
        <dbReference type="ARBA" id="ARBA00022664"/>
    </source>
</evidence>
<organism evidence="12 13">
    <name type="scientific">Diatraea saccharalis</name>
    <name type="common">sugarcane borer</name>
    <dbReference type="NCBI Taxonomy" id="40085"/>
    <lineage>
        <taxon>Eukaryota</taxon>
        <taxon>Metazoa</taxon>
        <taxon>Ecdysozoa</taxon>
        <taxon>Arthropoda</taxon>
        <taxon>Hexapoda</taxon>
        <taxon>Insecta</taxon>
        <taxon>Pterygota</taxon>
        <taxon>Neoptera</taxon>
        <taxon>Endopterygota</taxon>
        <taxon>Lepidoptera</taxon>
        <taxon>Glossata</taxon>
        <taxon>Ditrysia</taxon>
        <taxon>Pyraloidea</taxon>
        <taxon>Crambidae</taxon>
        <taxon>Crambinae</taxon>
        <taxon>Diatraea</taxon>
    </lineage>
</organism>
<dbReference type="GO" id="GO:0005682">
    <property type="term" value="C:U5 snRNP"/>
    <property type="evidence" value="ECO:0007669"/>
    <property type="project" value="UniProtKB-ARBA"/>
</dbReference>
<feature type="repeat" description="WD" evidence="11">
    <location>
        <begin position="139"/>
        <end position="181"/>
    </location>
</feature>
<dbReference type="PANTHER" id="PTHR44006:SF1">
    <property type="entry name" value="U5 SMALL NUCLEAR RIBONUCLEOPROTEIN 40 KDA PROTEIN"/>
    <property type="match status" value="1"/>
</dbReference>
<dbReference type="Gene3D" id="2.130.10.10">
    <property type="entry name" value="YVTN repeat-like/Quinoprotein amine dehydrogenase"/>
    <property type="match status" value="1"/>
</dbReference>
<evidence type="ECO:0000256" key="9">
    <source>
        <dbReference type="ARBA" id="ARBA00073554"/>
    </source>
</evidence>